<gene>
    <name evidence="2" type="ORF">H103_00847</name>
</gene>
<accession>A0A022WEK9</accession>
<name>A0A022WEK9_TRIRU</name>
<evidence type="ECO:0000256" key="1">
    <source>
        <dbReference type="SAM" id="MobiDB-lite"/>
    </source>
</evidence>
<dbReference type="EMBL" id="KK207709">
    <property type="protein sequence ID" value="EZF56749.1"/>
    <property type="molecule type" value="Genomic_DNA"/>
</dbReference>
<organism evidence="2">
    <name type="scientific">Trichophyton rubrum CBS 288.86</name>
    <dbReference type="NCBI Taxonomy" id="1215330"/>
    <lineage>
        <taxon>Eukaryota</taxon>
        <taxon>Fungi</taxon>
        <taxon>Dikarya</taxon>
        <taxon>Ascomycota</taxon>
        <taxon>Pezizomycotina</taxon>
        <taxon>Eurotiomycetes</taxon>
        <taxon>Eurotiomycetidae</taxon>
        <taxon>Onygenales</taxon>
        <taxon>Arthrodermataceae</taxon>
        <taxon>Trichophyton</taxon>
    </lineage>
</organism>
<evidence type="ECO:0000313" key="2">
    <source>
        <dbReference type="EMBL" id="EZF56749.1"/>
    </source>
</evidence>
<protein>
    <submittedName>
        <fullName evidence="2">Uncharacterized protein</fullName>
    </submittedName>
</protein>
<dbReference type="AlphaFoldDB" id="A0A022WEK9"/>
<dbReference type="HOGENOM" id="CLU_1908197_0_0_1"/>
<proteinExistence type="predicted"/>
<sequence>MMLLVTGWLRFNGLERRDKEETVKCGWQREEKKRAGRASTMKSTPFYIYSGRTTLDGLTAVETARLWGLLSYLIVTLGYLFSLRCQSVGTSPTSTLQLRRDGGGNTTNSGPRKTPEQRLARRLPLPVAWIVSS</sequence>
<feature type="region of interest" description="Disordered" evidence="1">
    <location>
        <begin position="91"/>
        <end position="117"/>
    </location>
</feature>
<reference evidence="2" key="1">
    <citation type="submission" date="2014-02" db="EMBL/GenBank/DDBJ databases">
        <title>The Genome Sequence of Trichophyton rubrum (morphotype fischeri) CBS 288.86.</title>
        <authorList>
            <consortium name="The Broad Institute Genomics Platform"/>
            <person name="Cuomo C.A."/>
            <person name="White T.C."/>
            <person name="Graser Y."/>
            <person name="Martinez-Rossi N."/>
            <person name="Heitman J."/>
            <person name="Young S.K."/>
            <person name="Zeng Q."/>
            <person name="Gargeya S."/>
            <person name="Abouelleil A."/>
            <person name="Alvarado L."/>
            <person name="Chapman S.B."/>
            <person name="Gainer-Dewar J."/>
            <person name="Goldberg J."/>
            <person name="Griggs A."/>
            <person name="Gujja S."/>
            <person name="Hansen M."/>
            <person name="Howarth C."/>
            <person name="Imamovic A."/>
            <person name="Larimer J."/>
            <person name="Martinez D."/>
            <person name="Murphy C."/>
            <person name="Pearson M.D."/>
            <person name="Persinoti G."/>
            <person name="Poon T."/>
            <person name="Priest M."/>
            <person name="Roberts A.D."/>
            <person name="Saif S."/>
            <person name="Shea T.D."/>
            <person name="Sykes S.N."/>
            <person name="Wortman J."/>
            <person name="Nusbaum C."/>
            <person name="Birren B."/>
        </authorList>
    </citation>
    <scope>NUCLEOTIDE SEQUENCE [LARGE SCALE GENOMIC DNA]</scope>
    <source>
        <strain evidence="2">CBS 288.86</strain>
    </source>
</reference>
<dbReference type="Proteomes" id="UP000023758">
    <property type="component" value="Unassembled WGS sequence"/>
</dbReference>